<organism evidence="1 2">
    <name type="scientific">Linderina macrospora</name>
    <dbReference type="NCBI Taxonomy" id="4868"/>
    <lineage>
        <taxon>Eukaryota</taxon>
        <taxon>Fungi</taxon>
        <taxon>Fungi incertae sedis</taxon>
        <taxon>Zoopagomycota</taxon>
        <taxon>Kickxellomycotina</taxon>
        <taxon>Kickxellomycetes</taxon>
        <taxon>Kickxellales</taxon>
        <taxon>Kickxellaceae</taxon>
        <taxon>Linderina</taxon>
    </lineage>
</organism>
<dbReference type="EMBL" id="JANBPW010000016">
    <property type="protein sequence ID" value="KAJ1951434.1"/>
    <property type="molecule type" value="Genomic_DNA"/>
</dbReference>
<proteinExistence type="predicted"/>
<name>A0ACC1JHL2_9FUNG</name>
<comment type="caution">
    <text evidence="1">The sequence shown here is derived from an EMBL/GenBank/DDBJ whole genome shotgun (WGS) entry which is preliminary data.</text>
</comment>
<reference evidence="1" key="1">
    <citation type="submission" date="2022-07" db="EMBL/GenBank/DDBJ databases">
        <title>Phylogenomic reconstructions and comparative analyses of Kickxellomycotina fungi.</title>
        <authorList>
            <person name="Reynolds N.K."/>
            <person name="Stajich J.E."/>
            <person name="Barry K."/>
            <person name="Grigoriev I.V."/>
            <person name="Crous P."/>
            <person name="Smith M.E."/>
        </authorList>
    </citation>
    <scope>NUCLEOTIDE SEQUENCE</scope>
    <source>
        <strain evidence="1">NRRL 5244</strain>
    </source>
</reference>
<sequence>MADENTRKRQRSESPVYTRRISAASLSVLMNPEPMSNSMLPSPTFHSYGPGSAPVYPQAQYPATSNANAGGSNTNNYSSYNNSVSRTNSVSSTNAVAGTSQQQQNYQPHQQQQEPHQQPHHQQQQQLQNEARPFSPPPTRFEQNIFGVRPTEDILRAVSDFIFTNIGGRTNIEIEGKLGLLVDKKTGTRLNLPVMTETIIKDDKNIRFESDMKLQQHAHFNKLLNQRVDETRRPEFRGTRVAYKHTKEVDHFYRVDGTRVRVTTNKETGQIMGVITKNRIASIDIYSPRTKLDIRISINEEQPLSRPNTEDMKVQAERHKDRLSYTQDIWSFDLTQVTTPEHEKGPVNPYAVGPPKTTPTTVTHELEVEISRPELMMAERAKCAEHKPNMFVELTHIFLGNLRGLAKRAI</sequence>
<dbReference type="Proteomes" id="UP001150603">
    <property type="component" value="Unassembled WGS sequence"/>
</dbReference>
<protein>
    <submittedName>
        <fullName evidence="1">mRNA-capping enzyme subunit beta</fullName>
    </submittedName>
</protein>
<accession>A0ACC1JHL2</accession>
<keyword evidence="2" id="KW-1185">Reference proteome</keyword>
<evidence type="ECO:0000313" key="1">
    <source>
        <dbReference type="EMBL" id="KAJ1951434.1"/>
    </source>
</evidence>
<evidence type="ECO:0000313" key="2">
    <source>
        <dbReference type="Proteomes" id="UP001150603"/>
    </source>
</evidence>
<gene>
    <name evidence="1" type="primary">CET1</name>
    <name evidence="1" type="ORF">FBU59_000163</name>
</gene>